<organism evidence="1 2">
    <name type="scientific">Actinomadura graeca</name>
    <dbReference type="NCBI Taxonomy" id="2750812"/>
    <lineage>
        <taxon>Bacteria</taxon>
        <taxon>Bacillati</taxon>
        <taxon>Actinomycetota</taxon>
        <taxon>Actinomycetes</taxon>
        <taxon>Streptosporangiales</taxon>
        <taxon>Thermomonosporaceae</taxon>
        <taxon>Actinomadura</taxon>
    </lineage>
</organism>
<sequence length="781" mass="82949">MAVTFVGVRHHSPACARLVRDVIRRLRPVSVLVEGPADFGDRLGELLLGHEPPVAVFSHYRDDERVHASWSPFCAYSPEWVALAEGRAVGAELRFIDLPAWHPAFAGRRNRYADADRRYAEVGERLCREFAVDNTDVLWDHLFEIDGEDTARRLDAYFALVRGEADAGPGDTAREEYMARWVRAAQAEAGDRPVVVVTGGFHKPALEALTARAGGGTDRPEVPRPPGGSAGGSFLVPYSFRRLDAFTGYQAGMPSPEYYQRLWEGGPDAAAAALTETVAARLRGRGQVVSTADLIAARTLTEGLTRLRGHRSPARTDLLDGLVAALVADDLDRRLPWTARGVPAHGAHPAVAEMVAALGGDRVGRLHPDTPAPPLVHDAAAELERLALDRGGDVVVRLADARGLERSRALHRLRVLNVPGFTRVSGPAAWGTGRTPRGGPEAGADLVLEERWRLDPPDPAGPRLPALIEAGAYGPTLRDAAAAVLEERMAAAGTDMGGLAGVLFDAALCGCAERADRIAGRISAGIAGSSDVPALGRALEVVLGLWRHDRLLGTARSPLFGAVIEECTARLLWLVEGVRGGPAPADLPRLRAVRAVRDALLHASSPRAAGGLGLDRDAALGVARRVAADREAPPDLRGAAFGLARSLGDTGDTGDPARAVRGAAGPRVLGDWLAGLFALARQEVLDTGTAVLDVLDELVTGLGEEDFLIALPALRQAFEFFPPRERETIARGLLDRRGLRGSARALLRTDAAPLVVAEGRALEERVDRALAAAGLIGGEPS</sequence>
<reference evidence="1" key="1">
    <citation type="submission" date="2020-07" db="EMBL/GenBank/DDBJ databases">
        <authorList>
            <person name="Tarantini F.S."/>
            <person name="Hong K.W."/>
            <person name="Chan K.G."/>
        </authorList>
    </citation>
    <scope>NUCLEOTIDE SEQUENCE</scope>
    <source>
        <strain evidence="1">32-07</strain>
    </source>
</reference>
<gene>
    <name evidence="1" type="ORF">AGRA3207_001037</name>
</gene>
<dbReference type="RefSeq" id="WP_231333406.1">
    <property type="nucleotide sequence ID" value="NZ_CP059572.1"/>
</dbReference>
<accession>A0ABX8QP07</accession>
<dbReference type="EMBL" id="CP059572">
    <property type="protein sequence ID" value="QXJ20343.1"/>
    <property type="molecule type" value="Genomic_DNA"/>
</dbReference>
<evidence type="ECO:0000313" key="1">
    <source>
        <dbReference type="EMBL" id="QXJ20343.1"/>
    </source>
</evidence>
<keyword evidence="2" id="KW-1185">Reference proteome</keyword>
<protein>
    <submittedName>
        <fullName evidence="1">Uncharacterized protein</fullName>
    </submittedName>
</protein>
<evidence type="ECO:0000313" key="2">
    <source>
        <dbReference type="Proteomes" id="UP001049518"/>
    </source>
</evidence>
<dbReference type="PANTHER" id="PTHR30634">
    <property type="entry name" value="OUTER MEMBRANE LOLAB LIPOPROTEIN INSERTION APPARATUS"/>
    <property type="match status" value="1"/>
</dbReference>
<proteinExistence type="predicted"/>
<dbReference type="PANTHER" id="PTHR30634:SF7">
    <property type="entry name" value="VWA DOMAIN-CONTAINING PROTEIN"/>
    <property type="match status" value="1"/>
</dbReference>
<name>A0ABX8QP07_9ACTN</name>
<dbReference type="InterPro" id="IPR050458">
    <property type="entry name" value="LolB"/>
</dbReference>
<dbReference type="Proteomes" id="UP001049518">
    <property type="component" value="Chromosome"/>
</dbReference>
<dbReference type="InterPro" id="IPR043737">
    <property type="entry name" value="DUF5682"/>
</dbReference>
<dbReference type="Pfam" id="PF18934">
    <property type="entry name" value="DUF5682"/>
    <property type="match status" value="1"/>
</dbReference>